<feature type="compositionally biased region" description="Basic and acidic residues" evidence="1">
    <location>
        <begin position="48"/>
        <end position="61"/>
    </location>
</feature>
<proteinExistence type="predicted"/>
<reference evidence="2" key="1">
    <citation type="submission" date="2020-03" db="EMBL/GenBank/DDBJ databases">
        <title>Hybrid Assembly of Korean Phytophthora infestans isolates.</title>
        <authorList>
            <person name="Prokchorchik M."/>
            <person name="Lee Y."/>
            <person name="Seo J."/>
            <person name="Cho J.-H."/>
            <person name="Park Y.-E."/>
            <person name="Jang D.-C."/>
            <person name="Im J.-S."/>
            <person name="Choi J.-G."/>
            <person name="Park H.-J."/>
            <person name="Lee G.-B."/>
            <person name="Lee Y.-G."/>
            <person name="Hong S.-Y."/>
            <person name="Cho K."/>
            <person name="Sohn K.H."/>
        </authorList>
    </citation>
    <scope>NUCLEOTIDE SEQUENCE</scope>
    <source>
        <strain evidence="2">KR_2_A2</strain>
    </source>
</reference>
<protein>
    <submittedName>
        <fullName evidence="2">Uncharacterized protein</fullName>
    </submittedName>
</protein>
<evidence type="ECO:0000313" key="2">
    <source>
        <dbReference type="EMBL" id="KAF4144227.1"/>
    </source>
</evidence>
<accession>A0A8S9UWV8</accession>
<name>A0A8S9UWV8_PHYIN</name>
<evidence type="ECO:0000256" key="1">
    <source>
        <dbReference type="SAM" id="MobiDB-lite"/>
    </source>
</evidence>
<evidence type="ECO:0000313" key="3">
    <source>
        <dbReference type="Proteomes" id="UP000704712"/>
    </source>
</evidence>
<dbReference type="AlphaFoldDB" id="A0A8S9UWV8"/>
<organism evidence="2 3">
    <name type="scientific">Phytophthora infestans</name>
    <name type="common">Potato late blight agent</name>
    <name type="synonym">Botrytis infestans</name>
    <dbReference type="NCBI Taxonomy" id="4787"/>
    <lineage>
        <taxon>Eukaryota</taxon>
        <taxon>Sar</taxon>
        <taxon>Stramenopiles</taxon>
        <taxon>Oomycota</taxon>
        <taxon>Peronosporomycetes</taxon>
        <taxon>Peronosporales</taxon>
        <taxon>Peronosporaceae</taxon>
        <taxon>Phytophthora</taxon>
    </lineage>
</organism>
<feature type="region of interest" description="Disordered" evidence="1">
    <location>
        <begin position="42"/>
        <end position="61"/>
    </location>
</feature>
<comment type="caution">
    <text evidence="2">The sequence shown here is derived from an EMBL/GenBank/DDBJ whole genome shotgun (WGS) entry which is preliminary data.</text>
</comment>
<dbReference type="Proteomes" id="UP000704712">
    <property type="component" value="Unassembled WGS sequence"/>
</dbReference>
<gene>
    <name evidence="2" type="ORF">GN958_ATG06548</name>
</gene>
<sequence>MRFFAGQWPCESLGIAIVGTDTDRRSAPFPGSRAEEILAVENGTARQSRVDESMRGMKEKG</sequence>
<dbReference type="EMBL" id="JAACNO010000881">
    <property type="protein sequence ID" value="KAF4144227.1"/>
    <property type="molecule type" value="Genomic_DNA"/>
</dbReference>